<dbReference type="FunFam" id="3.30.160.60:FF:000204">
    <property type="entry name" value="Zinc finger protein 331"/>
    <property type="match status" value="1"/>
</dbReference>
<dbReference type="Pfam" id="PF00096">
    <property type="entry name" value="zf-C2H2"/>
    <property type="match status" value="3"/>
</dbReference>
<dbReference type="GO" id="GO:0005667">
    <property type="term" value="C:transcription regulator complex"/>
    <property type="evidence" value="ECO:0007669"/>
    <property type="project" value="TreeGrafter"/>
</dbReference>
<comment type="caution">
    <text evidence="12">The sequence shown here is derived from an EMBL/GenBank/DDBJ whole genome shotgun (WGS) entry which is preliminary data.</text>
</comment>
<evidence type="ECO:0000256" key="3">
    <source>
        <dbReference type="ARBA" id="ARBA00022723"/>
    </source>
</evidence>
<dbReference type="FunFam" id="3.30.160.60:FF:001635">
    <property type="entry name" value="Zinc finger protein 317"/>
    <property type="match status" value="1"/>
</dbReference>
<dbReference type="EMBL" id="JAATJV010191405">
    <property type="protein sequence ID" value="MBZ3872701.1"/>
    <property type="molecule type" value="Genomic_DNA"/>
</dbReference>
<evidence type="ECO:0000256" key="6">
    <source>
        <dbReference type="ARBA" id="ARBA00022833"/>
    </source>
</evidence>
<keyword evidence="6" id="KW-0862">Zinc</keyword>
<evidence type="ECO:0000256" key="4">
    <source>
        <dbReference type="ARBA" id="ARBA00022737"/>
    </source>
</evidence>
<keyword evidence="4" id="KW-0677">Repeat</keyword>
<sequence length="192" mass="21697">MDAHLTQHTGRHPGKRPYHHQLWRAGGLSPSMCVWREEEARVSAVPGGLHQERLPHQAQEDTHRQRPYGCSDCGTAFNDPCALRSQARTHRKEKPFDCSQCGHTFRTLLALKIHTRVHTGERPYKCDECGKAYSRSCHLIAHKRTHTGEQPCECQGCGKALQLPSHLKEHVRNHTGEKPYECTQSAGSPLEV</sequence>
<dbReference type="SUPFAM" id="SSF57667">
    <property type="entry name" value="beta-beta-alpha zinc fingers"/>
    <property type="match status" value="3"/>
</dbReference>
<dbReference type="FunFam" id="3.30.160.60:FF:000478">
    <property type="entry name" value="Zinc finger protein 133"/>
    <property type="match status" value="1"/>
</dbReference>
<evidence type="ECO:0000313" key="12">
    <source>
        <dbReference type="EMBL" id="MBZ3872701.1"/>
    </source>
</evidence>
<dbReference type="PROSITE" id="PS00028">
    <property type="entry name" value="ZINC_FINGER_C2H2_1"/>
    <property type="match status" value="3"/>
</dbReference>
<gene>
    <name evidence="12" type="ORF">SUZIE_119255</name>
</gene>
<feature type="compositionally biased region" description="Basic residues" evidence="10">
    <location>
        <begin position="9"/>
        <end position="21"/>
    </location>
</feature>
<name>A0AA41STU0_SCICA</name>
<evidence type="ECO:0000259" key="11">
    <source>
        <dbReference type="PROSITE" id="PS50157"/>
    </source>
</evidence>
<dbReference type="InterPro" id="IPR013087">
    <property type="entry name" value="Znf_C2H2_type"/>
</dbReference>
<dbReference type="PROSITE" id="PS50157">
    <property type="entry name" value="ZINC_FINGER_C2H2_2"/>
    <property type="match status" value="4"/>
</dbReference>
<feature type="domain" description="C2H2-type" evidence="11">
    <location>
        <begin position="124"/>
        <end position="151"/>
    </location>
</feature>
<dbReference type="PANTHER" id="PTHR14003">
    <property type="entry name" value="TRANSCRIPTIONAL REPRESSOR PROTEIN YY"/>
    <property type="match status" value="1"/>
</dbReference>
<dbReference type="InterPro" id="IPR036236">
    <property type="entry name" value="Znf_C2H2_sf"/>
</dbReference>
<keyword evidence="5 9" id="KW-0863">Zinc-finger</keyword>
<keyword evidence="3" id="KW-0479">Metal-binding</keyword>
<accession>A0AA41STU0</accession>
<dbReference type="Gene3D" id="3.30.160.60">
    <property type="entry name" value="Classic Zinc Finger"/>
    <property type="match status" value="4"/>
</dbReference>
<reference evidence="12" key="1">
    <citation type="submission" date="2020-03" db="EMBL/GenBank/DDBJ databases">
        <title>Studies in the Genomics of Life Span.</title>
        <authorList>
            <person name="Glass D."/>
        </authorList>
    </citation>
    <scope>NUCLEOTIDE SEQUENCE</scope>
    <source>
        <strain evidence="12">SUZIE</strain>
        <tissue evidence="12">Muscle</tissue>
    </source>
</reference>
<dbReference type="SMART" id="SM00355">
    <property type="entry name" value="ZnF_C2H2"/>
    <property type="match status" value="4"/>
</dbReference>
<organism evidence="12 13">
    <name type="scientific">Sciurus carolinensis</name>
    <name type="common">Eastern gray squirrel</name>
    <dbReference type="NCBI Taxonomy" id="30640"/>
    <lineage>
        <taxon>Eukaryota</taxon>
        <taxon>Metazoa</taxon>
        <taxon>Chordata</taxon>
        <taxon>Craniata</taxon>
        <taxon>Vertebrata</taxon>
        <taxon>Euteleostomi</taxon>
        <taxon>Mammalia</taxon>
        <taxon>Eutheria</taxon>
        <taxon>Euarchontoglires</taxon>
        <taxon>Glires</taxon>
        <taxon>Rodentia</taxon>
        <taxon>Sciuromorpha</taxon>
        <taxon>Sciuridae</taxon>
        <taxon>Sciurinae</taxon>
        <taxon>Sciurini</taxon>
        <taxon>Sciurus</taxon>
    </lineage>
</organism>
<feature type="region of interest" description="Disordered" evidence="10">
    <location>
        <begin position="1"/>
        <end position="21"/>
    </location>
</feature>
<dbReference type="GO" id="GO:0000785">
    <property type="term" value="C:chromatin"/>
    <property type="evidence" value="ECO:0007669"/>
    <property type="project" value="TreeGrafter"/>
</dbReference>
<dbReference type="PANTHER" id="PTHR14003:SF23">
    <property type="entry name" value="ZINC FINGER PROTEIN 143"/>
    <property type="match status" value="1"/>
</dbReference>
<feature type="domain" description="C2H2-type" evidence="11">
    <location>
        <begin position="96"/>
        <end position="123"/>
    </location>
</feature>
<dbReference type="Proteomes" id="UP001166674">
    <property type="component" value="Unassembled WGS sequence"/>
</dbReference>
<comment type="similarity">
    <text evidence="2">Belongs to the krueppel C2H2-type zinc-finger protein family.</text>
</comment>
<protein>
    <submittedName>
        <fullName evidence="12">Zinc finger protein 317</fullName>
    </submittedName>
</protein>
<evidence type="ECO:0000256" key="2">
    <source>
        <dbReference type="ARBA" id="ARBA00006991"/>
    </source>
</evidence>
<evidence type="ECO:0000256" key="9">
    <source>
        <dbReference type="PROSITE-ProRule" id="PRU00042"/>
    </source>
</evidence>
<keyword evidence="8" id="KW-0539">Nucleus</keyword>
<feature type="domain" description="C2H2-type" evidence="11">
    <location>
        <begin position="152"/>
        <end position="179"/>
    </location>
</feature>
<comment type="subcellular location">
    <subcellularLocation>
        <location evidence="1">Nucleus</location>
    </subcellularLocation>
</comment>
<keyword evidence="7" id="KW-0238">DNA-binding</keyword>
<keyword evidence="13" id="KW-1185">Reference proteome</keyword>
<dbReference type="GO" id="GO:0008270">
    <property type="term" value="F:zinc ion binding"/>
    <property type="evidence" value="ECO:0007669"/>
    <property type="project" value="UniProtKB-KW"/>
</dbReference>
<evidence type="ECO:0000256" key="5">
    <source>
        <dbReference type="ARBA" id="ARBA00022771"/>
    </source>
</evidence>
<evidence type="ECO:0000256" key="10">
    <source>
        <dbReference type="SAM" id="MobiDB-lite"/>
    </source>
</evidence>
<evidence type="ECO:0000256" key="8">
    <source>
        <dbReference type="ARBA" id="ARBA00023242"/>
    </source>
</evidence>
<dbReference type="GO" id="GO:0031519">
    <property type="term" value="C:PcG protein complex"/>
    <property type="evidence" value="ECO:0007669"/>
    <property type="project" value="TreeGrafter"/>
</dbReference>
<dbReference type="AlphaFoldDB" id="A0AA41STU0"/>
<feature type="domain" description="C2H2-type" evidence="11">
    <location>
        <begin position="68"/>
        <end position="95"/>
    </location>
</feature>
<evidence type="ECO:0000256" key="7">
    <source>
        <dbReference type="ARBA" id="ARBA00023125"/>
    </source>
</evidence>
<dbReference type="GO" id="GO:0000981">
    <property type="term" value="F:DNA-binding transcription factor activity, RNA polymerase II-specific"/>
    <property type="evidence" value="ECO:0007669"/>
    <property type="project" value="TreeGrafter"/>
</dbReference>
<proteinExistence type="inferred from homology"/>
<evidence type="ECO:0000313" key="13">
    <source>
        <dbReference type="Proteomes" id="UP001166674"/>
    </source>
</evidence>
<dbReference type="GO" id="GO:0000978">
    <property type="term" value="F:RNA polymerase II cis-regulatory region sequence-specific DNA binding"/>
    <property type="evidence" value="ECO:0007669"/>
    <property type="project" value="TreeGrafter"/>
</dbReference>
<evidence type="ECO:0000256" key="1">
    <source>
        <dbReference type="ARBA" id="ARBA00004123"/>
    </source>
</evidence>